<dbReference type="NCBIfam" id="TIGR00492">
    <property type="entry name" value="alr"/>
    <property type="match status" value="1"/>
</dbReference>
<accession>A0A6P0HDM5</accession>
<evidence type="ECO:0000256" key="2">
    <source>
        <dbReference type="ARBA" id="ARBA00022898"/>
    </source>
</evidence>
<feature type="binding site" evidence="4 6">
    <location>
        <position position="128"/>
    </location>
    <ligand>
        <name>substrate</name>
    </ligand>
</feature>
<dbReference type="SUPFAM" id="SSF51419">
    <property type="entry name" value="PLP-binding barrel"/>
    <property type="match status" value="1"/>
</dbReference>
<name>A0A6P0HDM5_9ACTN</name>
<dbReference type="Pfam" id="PF01168">
    <property type="entry name" value="Ala_racemase_N"/>
    <property type="match status" value="1"/>
</dbReference>
<evidence type="ECO:0000256" key="1">
    <source>
        <dbReference type="ARBA" id="ARBA00001933"/>
    </source>
</evidence>
<comment type="cofactor">
    <cofactor evidence="1 4 5">
        <name>pyridoxal 5'-phosphate</name>
        <dbReference type="ChEBI" id="CHEBI:597326"/>
    </cofactor>
</comment>
<dbReference type="PRINTS" id="PR00992">
    <property type="entry name" value="ALARACEMASE"/>
</dbReference>
<evidence type="ECO:0000313" key="8">
    <source>
        <dbReference type="EMBL" id="NEN76919.1"/>
    </source>
</evidence>
<dbReference type="InterPro" id="IPR011079">
    <property type="entry name" value="Ala_racemase_C"/>
</dbReference>
<protein>
    <recommendedName>
        <fullName evidence="4">Alanine racemase</fullName>
        <ecNumber evidence="4">5.1.1.1</ecNumber>
    </recommendedName>
</protein>
<keyword evidence="9" id="KW-1185">Reference proteome</keyword>
<evidence type="ECO:0000256" key="3">
    <source>
        <dbReference type="ARBA" id="ARBA00023235"/>
    </source>
</evidence>
<feature type="binding site" evidence="4 6">
    <location>
        <position position="304"/>
    </location>
    <ligand>
        <name>substrate</name>
    </ligand>
</feature>
<feature type="active site" description="Proton acceptor; specific for D-alanine" evidence="4">
    <location>
        <position position="30"/>
    </location>
</feature>
<dbReference type="GO" id="GO:0008784">
    <property type="term" value="F:alanine racemase activity"/>
    <property type="evidence" value="ECO:0007669"/>
    <property type="project" value="UniProtKB-UniRule"/>
</dbReference>
<dbReference type="InterPro" id="IPR000821">
    <property type="entry name" value="Ala_racemase"/>
</dbReference>
<organism evidence="8 9">
    <name type="scientific">Nocardioides zeae</name>
    <dbReference type="NCBI Taxonomy" id="1457234"/>
    <lineage>
        <taxon>Bacteria</taxon>
        <taxon>Bacillati</taxon>
        <taxon>Actinomycetota</taxon>
        <taxon>Actinomycetes</taxon>
        <taxon>Propionibacteriales</taxon>
        <taxon>Nocardioidaceae</taxon>
        <taxon>Nocardioides</taxon>
    </lineage>
</organism>
<dbReference type="SMART" id="SM01005">
    <property type="entry name" value="Ala_racemase_C"/>
    <property type="match status" value="1"/>
</dbReference>
<dbReference type="InterPro" id="IPR009006">
    <property type="entry name" value="Ala_racemase/Decarboxylase_C"/>
</dbReference>
<reference evidence="8 9" key="1">
    <citation type="journal article" date="2014" name="Int. J. Syst. Evol. Microbiol.">
        <title>Nocardioides zeae sp. nov., isolated from the stem of Zea mays.</title>
        <authorList>
            <person name="Glaeser S.P."/>
            <person name="McInroy J.A."/>
            <person name="Busse H.J."/>
            <person name="Kampfer P."/>
        </authorList>
    </citation>
    <scope>NUCLEOTIDE SEQUENCE [LARGE SCALE GENOMIC DNA]</scope>
    <source>
        <strain evidence="8 9">JCM 30728</strain>
    </source>
</reference>
<dbReference type="CDD" id="cd00430">
    <property type="entry name" value="PLPDE_III_AR"/>
    <property type="match status" value="1"/>
</dbReference>
<comment type="caution">
    <text evidence="8">The sequence shown here is derived from an EMBL/GenBank/DDBJ whole genome shotgun (WGS) entry which is preliminary data.</text>
</comment>
<dbReference type="EMBL" id="JAAGXA010000001">
    <property type="protein sequence ID" value="NEN76919.1"/>
    <property type="molecule type" value="Genomic_DNA"/>
</dbReference>
<dbReference type="PANTHER" id="PTHR30511:SF0">
    <property type="entry name" value="ALANINE RACEMASE, CATABOLIC-RELATED"/>
    <property type="match status" value="1"/>
</dbReference>
<dbReference type="HAMAP" id="MF_01201">
    <property type="entry name" value="Ala_racemase"/>
    <property type="match status" value="1"/>
</dbReference>
<evidence type="ECO:0000256" key="5">
    <source>
        <dbReference type="PIRSR" id="PIRSR600821-50"/>
    </source>
</evidence>
<dbReference type="GO" id="GO:0005829">
    <property type="term" value="C:cytosol"/>
    <property type="evidence" value="ECO:0007669"/>
    <property type="project" value="TreeGrafter"/>
</dbReference>
<evidence type="ECO:0000259" key="7">
    <source>
        <dbReference type="SMART" id="SM01005"/>
    </source>
</evidence>
<comment type="function">
    <text evidence="4">Catalyzes the interconversion of L-alanine and D-alanine. May also act on other amino acids.</text>
</comment>
<sequence>MLTVDLGAVARNTRALADRAGTAALMAVVKADGFGLGAPDVARTALAHGATRLGVTSLQEALDLRTAGIGAPLLSWLNAVDADWDAALAADVDVAVPSRDHLAAVAAAARATGRTARLHLHLDTGLARDGAEPPAWADLCRAARRAELRGTVRVVGVMGHLARADEPGDPANAIGRARFARGVSVARAAGLRPRLRHLAATAATLVDPASRHTMVRVGAGLAGIDPSGTTTLADPVTLTAPVVSVRRVPAGTPVGYGGTWTAARARRLALLPVGYADGLPRLASGTAEVLLRGRRVPIVGRISMDQVVLDLGPAETTGPLATVAPGDVATVIGPAGPTVADWAHWSGLLPHEVLTGLGTRPTRVVRPAPPTPVLRSLP</sequence>
<dbReference type="InterPro" id="IPR001608">
    <property type="entry name" value="Ala_racemase_N"/>
</dbReference>
<keyword evidence="3 4" id="KW-0413">Isomerase</keyword>
<evidence type="ECO:0000313" key="9">
    <source>
        <dbReference type="Proteomes" id="UP000468687"/>
    </source>
</evidence>
<dbReference type="GO" id="GO:0030170">
    <property type="term" value="F:pyridoxal phosphate binding"/>
    <property type="evidence" value="ECO:0007669"/>
    <property type="project" value="UniProtKB-UniRule"/>
</dbReference>
<feature type="modified residue" description="N6-(pyridoxal phosphate)lysine" evidence="4 5">
    <location>
        <position position="30"/>
    </location>
</feature>
<dbReference type="Gene3D" id="2.40.37.10">
    <property type="entry name" value="Lyase, Ornithine Decarboxylase, Chain A, domain 1"/>
    <property type="match status" value="1"/>
</dbReference>
<dbReference type="GO" id="GO:0030632">
    <property type="term" value="P:D-alanine biosynthetic process"/>
    <property type="evidence" value="ECO:0007669"/>
    <property type="project" value="UniProtKB-UniRule"/>
</dbReference>
<dbReference type="UniPathway" id="UPA00042">
    <property type="reaction ID" value="UER00497"/>
</dbReference>
<dbReference type="PANTHER" id="PTHR30511">
    <property type="entry name" value="ALANINE RACEMASE"/>
    <property type="match status" value="1"/>
</dbReference>
<dbReference type="EC" id="5.1.1.1" evidence="4"/>
<dbReference type="Pfam" id="PF00842">
    <property type="entry name" value="Ala_racemase_C"/>
    <property type="match status" value="1"/>
</dbReference>
<evidence type="ECO:0000256" key="6">
    <source>
        <dbReference type="PIRSR" id="PIRSR600821-52"/>
    </source>
</evidence>
<comment type="catalytic activity">
    <reaction evidence="4">
        <text>L-alanine = D-alanine</text>
        <dbReference type="Rhea" id="RHEA:20249"/>
        <dbReference type="ChEBI" id="CHEBI:57416"/>
        <dbReference type="ChEBI" id="CHEBI:57972"/>
        <dbReference type="EC" id="5.1.1.1"/>
    </reaction>
</comment>
<feature type="active site" description="Proton acceptor; specific for L-alanine" evidence="4">
    <location>
        <position position="256"/>
    </location>
</feature>
<dbReference type="Proteomes" id="UP000468687">
    <property type="component" value="Unassembled WGS sequence"/>
</dbReference>
<dbReference type="Gene3D" id="3.20.20.10">
    <property type="entry name" value="Alanine racemase"/>
    <property type="match status" value="1"/>
</dbReference>
<dbReference type="SUPFAM" id="SSF50621">
    <property type="entry name" value="Alanine racemase C-terminal domain-like"/>
    <property type="match status" value="1"/>
</dbReference>
<gene>
    <name evidence="8" type="primary">alr</name>
    <name evidence="8" type="ORF">G3T38_01370</name>
</gene>
<evidence type="ECO:0000256" key="4">
    <source>
        <dbReference type="HAMAP-Rule" id="MF_01201"/>
    </source>
</evidence>
<comment type="similarity">
    <text evidence="4">Belongs to the alanine racemase family.</text>
</comment>
<dbReference type="InterPro" id="IPR029066">
    <property type="entry name" value="PLP-binding_barrel"/>
</dbReference>
<dbReference type="AlphaFoldDB" id="A0A6P0HDM5"/>
<dbReference type="GO" id="GO:0009252">
    <property type="term" value="P:peptidoglycan biosynthetic process"/>
    <property type="evidence" value="ECO:0007669"/>
    <property type="project" value="TreeGrafter"/>
</dbReference>
<feature type="domain" description="Alanine racemase C-terminal" evidence="7">
    <location>
        <begin position="235"/>
        <end position="366"/>
    </location>
</feature>
<proteinExistence type="inferred from homology"/>
<keyword evidence="2 4" id="KW-0663">Pyridoxal phosphate</keyword>
<comment type="pathway">
    <text evidence="4">Amino-acid biosynthesis; D-alanine biosynthesis; D-alanine from L-alanine: step 1/1.</text>
</comment>